<comment type="caution">
    <text evidence="4">The sequence shown here is derived from an EMBL/GenBank/DDBJ whole genome shotgun (WGS) entry which is preliminary data.</text>
</comment>
<dbReference type="InterPro" id="IPR036508">
    <property type="entry name" value="Chitin-bd_dom_sf"/>
</dbReference>
<evidence type="ECO:0000256" key="1">
    <source>
        <dbReference type="ARBA" id="ARBA00038085"/>
    </source>
</evidence>
<accession>A0AAV2Q129</accession>
<dbReference type="Gene3D" id="2.60.40.1190">
    <property type="match status" value="2"/>
</dbReference>
<protein>
    <recommendedName>
        <fullName evidence="6">Chitin-binding type-2 domain-containing protein</fullName>
    </recommendedName>
</protein>
<evidence type="ECO:0000313" key="4">
    <source>
        <dbReference type="EMBL" id="CAL4067950.1"/>
    </source>
</evidence>
<proteinExistence type="inferred from homology"/>
<evidence type="ECO:0008006" key="6">
    <source>
        <dbReference type="Google" id="ProtNLM"/>
    </source>
</evidence>
<organism evidence="4 5">
    <name type="scientific">Meganyctiphanes norvegica</name>
    <name type="common">Northern krill</name>
    <name type="synonym">Thysanopoda norvegica</name>
    <dbReference type="NCBI Taxonomy" id="48144"/>
    <lineage>
        <taxon>Eukaryota</taxon>
        <taxon>Metazoa</taxon>
        <taxon>Ecdysozoa</taxon>
        <taxon>Arthropoda</taxon>
        <taxon>Crustacea</taxon>
        <taxon>Multicrustacea</taxon>
        <taxon>Malacostraca</taxon>
        <taxon>Eumalacostraca</taxon>
        <taxon>Eucarida</taxon>
        <taxon>Euphausiacea</taxon>
        <taxon>Euphausiidae</taxon>
        <taxon>Meganyctiphanes</taxon>
    </lineage>
</organism>
<dbReference type="PANTHER" id="PTHR31475">
    <property type="entry name" value="UPF0462 PROTEIN"/>
    <property type="match status" value="1"/>
</dbReference>
<evidence type="ECO:0000256" key="3">
    <source>
        <dbReference type="SAM" id="SignalP"/>
    </source>
</evidence>
<keyword evidence="3" id="KW-0732">Signal</keyword>
<feature type="signal peptide" evidence="3">
    <location>
        <begin position="1"/>
        <end position="16"/>
    </location>
</feature>
<feature type="region of interest" description="Disordered" evidence="2">
    <location>
        <begin position="452"/>
        <end position="560"/>
    </location>
</feature>
<feature type="compositionally biased region" description="Basic and acidic residues" evidence="2">
    <location>
        <begin position="481"/>
        <end position="498"/>
    </location>
</feature>
<evidence type="ECO:0000313" key="5">
    <source>
        <dbReference type="Proteomes" id="UP001497623"/>
    </source>
</evidence>
<dbReference type="Proteomes" id="UP001497623">
    <property type="component" value="Unassembled WGS sequence"/>
</dbReference>
<gene>
    <name evidence="4" type="ORF">MNOR_LOCUS6832</name>
</gene>
<dbReference type="GO" id="GO:0008061">
    <property type="term" value="F:chitin binding"/>
    <property type="evidence" value="ECO:0007669"/>
    <property type="project" value="InterPro"/>
</dbReference>
<dbReference type="SUPFAM" id="SSF57625">
    <property type="entry name" value="Invertebrate chitin-binding proteins"/>
    <property type="match status" value="1"/>
</dbReference>
<feature type="chain" id="PRO_5043808239" description="Chitin-binding type-2 domain-containing protein" evidence="3">
    <location>
        <begin position="17"/>
        <end position="743"/>
    </location>
</feature>
<comment type="similarity">
    <text evidence="1">Belongs to the UPF0462 family.</text>
</comment>
<dbReference type="AlphaFoldDB" id="A0AAV2Q129"/>
<reference evidence="4 5" key="1">
    <citation type="submission" date="2024-05" db="EMBL/GenBank/DDBJ databases">
        <authorList>
            <person name="Wallberg A."/>
        </authorList>
    </citation>
    <scope>NUCLEOTIDE SEQUENCE [LARGE SCALE GENOMIC DNA]</scope>
</reference>
<dbReference type="PANTHER" id="PTHR31475:SF5">
    <property type="entry name" value="UPF0462 PROTEIN C4ORF33 HOMOLOG"/>
    <property type="match status" value="1"/>
</dbReference>
<keyword evidence="5" id="KW-1185">Reference proteome</keyword>
<dbReference type="EMBL" id="CAXKWB010002895">
    <property type="protein sequence ID" value="CAL4067950.1"/>
    <property type="molecule type" value="Genomic_DNA"/>
</dbReference>
<name>A0AAV2Q129_MEGNR</name>
<sequence>MAALLLMMVMLATTQASMDFSIETTWNGSALPQDQFHPKLILTGKPNGSLEVKIEAQFFNDPQDPGGKPGLPFFGLWEYEVVEAFFLNNDDEYLEVEVCPWGQHIVLMLAGQSNAIRHSLPLEVITQRGKDTWMGTAIIPSEYLPKSVTKFNAYAIHGSGDNRVYEALYPAPSSADAPNFHALQYFKPIDLSNELPSQSSDPMSEFWQDALQGVYPYSITTDWKGEILDQEPIKISIQGFEAGVELNVSAPFFNDPKPDGPEGPFFGLWDYEVVEMFFLNDNDEYLEVEVGPWGHHIVLLLKGERNTLEHSLALDYFANRDESTWTGSAMIPPTYFPPNVTRMNAYAIHGVGDNRVYQALYPAPADSAAPDFHRLELFQPLDFEYQVKDNSEYSDIWLDAIDSSMEDKETYKNDEEANDILTSLGPFATRSTTEIPARRASSQSFTTEITTEIPEEAEATTLSSSNQTDEKELEMSSQNIDIKEADNKDTEQAKENKNNVHLRPLTRRPSIRQRPTTRKSVTRSPARPTPVQINNSRRPIQNRRLDDDRHSSGNFLPDQKFPTEVLRPTQFLRPIQKPVPQIVERPPQEEIKFIQEDEKLQILTEEKEQQQTHNVQSEDTEENTDINHQEEILQRPNVQNEDQPQSFDGIVKDTTTVMPGTEDNTDIIPQEENPQSASLVPLQLQPHPVCREAGLIPDLLRCMVFHECVIENGQWQMYSWRCKRGHYYDPHTVSCQRGRCNLR</sequence>
<evidence type="ECO:0000256" key="2">
    <source>
        <dbReference type="SAM" id="MobiDB-lite"/>
    </source>
</evidence>
<feature type="compositionally biased region" description="Basic residues" evidence="2">
    <location>
        <begin position="504"/>
        <end position="521"/>
    </location>
</feature>